<feature type="region of interest" description="Disordered" evidence="1">
    <location>
        <begin position="226"/>
        <end position="297"/>
    </location>
</feature>
<name>A0A9D1JDA7_9FIRM</name>
<dbReference type="Proteomes" id="UP000824201">
    <property type="component" value="Unassembled WGS sequence"/>
</dbReference>
<sequence>MRKKYIIGSMVLVATAAAVVTISANGISGNTASDITGSSEIAYETTIEESEAKLAISEKNTVGAGKSSEESEEDALKEYFEDKAIIDTNMVKKYVKVYESDVDDKEDEVVIGKINADTVVTVSQVGEKWTRVRSGSVKGWVRTQNLIFGDEAAKKVGKDAEFKVVIQENKTKAYKEADINSEVVTTLKEETSHKVKEKNENWIKVSTDDGNAYLRLNNVTLKWTSEKAEAEKESREAEEKASKEAEAKKAKEEESKKAAESKAAEESWLAESKAQKEAAEEASRQAAEAAAAQAAAEEASRQAAAQAAAEEASRQAAAQAAAEEASRQAAAEEAARQAAAQAAAEEAARQAAAQAAAEEAARQAAAQAAAQQAAQQQQHLGKFRITHYCSCPICCGQWSTGSSTVIGASGMVLTPGQSIAVNPAQIPYGSKVMINGQIYIAADTGVGSNCIDIYTGTNHAVASAGGMYYADVYLVK</sequence>
<reference evidence="4" key="1">
    <citation type="submission" date="2020-10" db="EMBL/GenBank/DDBJ databases">
        <authorList>
            <person name="Gilroy R."/>
        </authorList>
    </citation>
    <scope>NUCLEOTIDE SEQUENCE</scope>
    <source>
        <strain evidence="4">ChiW13-3771</strain>
    </source>
</reference>
<evidence type="ECO:0000259" key="3">
    <source>
        <dbReference type="Pfam" id="PF06725"/>
    </source>
</evidence>
<dbReference type="InterPro" id="IPR010611">
    <property type="entry name" value="3D_dom"/>
</dbReference>
<feature type="compositionally biased region" description="Basic and acidic residues" evidence="1">
    <location>
        <begin position="273"/>
        <end position="283"/>
    </location>
</feature>
<gene>
    <name evidence="4" type="ORF">IAC96_07765</name>
</gene>
<feature type="compositionally biased region" description="Low complexity" evidence="1">
    <location>
        <begin position="284"/>
        <end position="297"/>
    </location>
</feature>
<dbReference type="SUPFAM" id="SSF50685">
    <property type="entry name" value="Barwin-like endoglucanases"/>
    <property type="match status" value="1"/>
</dbReference>
<dbReference type="AlphaFoldDB" id="A0A9D1JDA7"/>
<dbReference type="GO" id="GO:0009254">
    <property type="term" value="P:peptidoglycan turnover"/>
    <property type="evidence" value="ECO:0007669"/>
    <property type="project" value="InterPro"/>
</dbReference>
<keyword evidence="2" id="KW-0732">Signal</keyword>
<evidence type="ECO:0000256" key="2">
    <source>
        <dbReference type="SAM" id="SignalP"/>
    </source>
</evidence>
<accession>A0A9D1JDA7</accession>
<feature type="domain" description="3D" evidence="3">
    <location>
        <begin position="418"/>
        <end position="474"/>
    </location>
</feature>
<feature type="signal peptide" evidence="2">
    <location>
        <begin position="1"/>
        <end position="26"/>
    </location>
</feature>
<evidence type="ECO:0000256" key="1">
    <source>
        <dbReference type="SAM" id="MobiDB-lite"/>
    </source>
</evidence>
<dbReference type="InterPro" id="IPR036908">
    <property type="entry name" value="RlpA-like_sf"/>
</dbReference>
<protein>
    <submittedName>
        <fullName evidence="4">3D domain-containing protein</fullName>
    </submittedName>
</protein>
<organism evidence="4 5">
    <name type="scientific">Candidatus Fimimorpha faecalis</name>
    <dbReference type="NCBI Taxonomy" id="2840824"/>
    <lineage>
        <taxon>Bacteria</taxon>
        <taxon>Bacillati</taxon>
        <taxon>Bacillota</taxon>
        <taxon>Clostridia</taxon>
        <taxon>Eubacteriales</taxon>
        <taxon>Candidatus Fimimorpha</taxon>
    </lineage>
</organism>
<evidence type="ECO:0000313" key="4">
    <source>
        <dbReference type="EMBL" id="HIR88829.1"/>
    </source>
</evidence>
<evidence type="ECO:0000313" key="5">
    <source>
        <dbReference type="Proteomes" id="UP000824201"/>
    </source>
</evidence>
<dbReference type="EMBL" id="DVHN01000101">
    <property type="protein sequence ID" value="HIR88829.1"/>
    <property type="molecule type" value="Genomic_DNA"/>
</dbReference>
<dbReference type="InterPro" id="IPR059180">
    <property type="entry name" value="3D_YorM"/>
</dbReference>
<feature type="chain" id="PRO_5039682008" evidence="2">
    <location>
        <begin position="27"/>
        <end position="476"/>
    </location>
</feature>
<feature type="compositionally biased region" description="Basic and acidic residues" evidence="1">
    <location>
        <begin position="226"/>
        <end position="265"/>
    </location>
</feature>
<dbReference type="Gene3D" id="2.40.40.10">
    <property type="entry name" value="RlpA-like domain"/>
    <property type="match status" value="1"/>
</dbReference>
<dbReference type="CDD" id="cd14667">
    <property type="entry name" value="3D_containing_proteins"/>
    <property type="match status" value="1"/>
</dbReference>
<comment type="caution">
    <text evidence="4">The sequence shown here is derived from an EMBL/GenBank/DDBJ whole genome shotgun (WGS) entry which is preliminary data.</text>
</comment>
<dbReference type="Gene3D" id="2.30.30.40">
    <property type="entry name" value="SH3 Domains"/>
    <property type="match status" value="1"/>
</dbReference>
<dbReference type="Pfam" id="PF06725">
    <property type="entry name" value="3D"/>
    <property type="match status" value="1"/>
</dbReference>
<proteinExistence type="predicted"/>
<dbReference type="GO" id="GO:0019867">
    <property type="term" value="C:outer membrane"/>
    <property type="evidence" value="ECO:0007669"/>
    <property type="project" value="InterPro"/>
</dbReference>
<dbReference type="GO" id="GO:0004553">
    <property type="term" value="F:hydrolase activity, hydrolyzing O-glycosyl compounds"/>
    <property type="evidence" value="ECO:0007669"/>
    <property type="project" value="InterPro"/>
</dbReference>
<reference evidence="4" key="2">
    <citation type="journal article" date="2021" name="PeerJ">
        <title>Extensive microbial diversity within the chicken gut microbiome revealed by metagenomics and culture.</title>
        <authorList>
            <person name="Gilroy R."/>
            <person name="Ravi A."/>
            <person name="Getino M."/>
            <person name="Pursley I."/>
            <person name="Horton D.L."/>
            <person name="Alikhan N.F."/>
            <person name="Baker D."/>
            <person name="Gharbi K."/>
            <person name="Hall N."/>
            <person name="Watson M."/>
            <person name="Adriaenssens E.M."/>
            <person name="Foster-Nyarko E."/>
            <person name="Jarju S."/>
            <person name="Secka A."/>
            <person name="Antonio M."/>
            <person name="Oren A."/>
            <person name="Chaudhuri R.R."/>
            <person name="La Ragione R."/>
            <person name="Hildebrand F."/>
            <person name="Pallen M.J."/>
        </authorList>
    </citation>
    <scope>NUCLEOTIDE SEQUENCE</scope>
    <source>
        <strain evidence="4">ChiW13-3771</strain>
    </source>
</reference>